<evidence type="ECO:0000313" key="7">
    <source>
        <dbReference type="EMBL" id="OKY93754.1"/>
    </source>
</evidence>
<dbReference type="GO" id="GO:0008374">
    <property type="term" value="F:O-acyltransferase activity"/>
    <property type="evidence" value="ECO:0007669"/>
    <property type="project" value="TreeGrafter"/>
</dbReference>
<keyword evidence="3" id="KW-0677">Repeat</keyword>
<keyword evidence="4" id="KW-0012">Acyltransferase</keyword>
<dbReference type="CDD" id="cd03357">
    <property type="entry name" value="LbH_MAT_GAT"/>
    <property type="match status" value="1"/>
</dbReference>
<dbReference type="InterPro" id="IPR051159">
    <property type="entry name" value="Hexapeptide_acetyltransf"/>
</dbReference>
<dbReference type="Gene3D" id="2.160.10.10">
    <property type="entry name" value="Hexapeptide repeat proteins"/>
    <property type="match status" value="1"/>
</dbReference>
<evidence type="ECO:0000256" key="2">
    <source>
        <dbReference type="ARBA" id="ARBA00022679"/>
    </source>
</evidence>
<keyword evidence="2 7" id="KW-0808">Transferase</keyword>
<dbReference type="PROSITE" id="PS00101">
    <property type="entry name" value="HEXAPEP_TRANSFERASES"/>
    <property type="match status" value="1"/>
</dbReference>
<dbReference type="Proteomes" id="UP000187417">
    <property type="component" value="Unassembled WGS sequence"/>
</dbReference>
<organism evidence="7 8">
    <name type="scientific">Alistipes putredinis</name>
    <dbReference type="NCBI Taxonomy" id="28117"/>
    <lineage>
        <taxon>Bacteria</taxon>
        <taxon>Pseudomonadati</taxon>
        <taxon>Bacteroidota</taxon>
        <taxon>Bacteroidia</taxon>
        <taxon>Bacteroidales</taxon>
        <taxon>Rikenellaceae</taxon>
        <taxon>Alistipes</taxon>
    </lineage>
</organism>
<protein>
    <recommendedName>
        <fullName evidence="6">Nodulation protein L</fullName>
    </recommendedName>
</protein>
<name>A0A1Q6F4C1_9BACT</name>
<comment type="function">
    <text evidence="5">Acetyltransferase implicated in the O-acetylation of Nod factors.</text>
</comment>
<gene>
    <name evidence="7" type="ORF">BHV66_07535</name>
</gene>
<dbReference type="Pfam" id="PF00132">
    <property type="entry name" value="Hexapep"/>
    <property type="match status" value="1"/>
</dbReference>
<dbReference type="PANTHER" id="PTHR23416">
    <property type="entry name" value="SIALIC ACID SYNTHASE-RELATED"/>
    <property type="match status" value="1"/>
</dbReference>
<dbReference type="InterPro" id="IPR011004">
    <property type="entry name" value="Trimer_LpxA-like_sf"/>
</dbReference>
<dbReference type="InterPro" id="IPR001451">
    <property type="entry name" value="Hexapep"/>
</dbReference>
<reference evidence="7 8" key="1">
    <citation type="journal article" date="2016" name="Nat. Biotechnol.">
        <title>Measurement of bacterial replication rates in microbial communities.</title>
        <authorList>
            <person name="Brown C.T."/>
            <person name="Olm M.R."/>
            <person name="Thomas B.C."/>
            <person name="Banfield J.F."/>
        </authorList>
    </citation>
    <scope>NUCLEOTIDE SEQUENCE [LARGE SCALE GENOMIC DNA]</scope>
    <source>
        <strain evidence="7">CAG:67_53_122</strain>
    </source>
</reference>
<evidence type="ECO:0000256" key="3">
    <source>
        <dbReference type="ARBA" id="ARBA00022737"/>
    </source>
</evidence>
<dbReference type="RefSeq" id="WP_278339380.1">
    <property type="nucleotide sequence ID" value="NZ_BAAFLA010000014.1"/>
</dbReference>
<dbReference type="AlphaFoldDB" id="A0A1Q6F4C1"/>
<dbReference type="FunFam" id="2.160.10.10:FF:000025">
    <property type="entry name" value="Hexapeptide-repeat containing-acetyltransferase"/>
    <property type="match status" value="1"/>
</dbReference>
<dbReference type="PANTHER" id="PTHR23416:SF23">
    <property type="entry name" value="ACETYLTRANSFERASE C18B11.09C-RELATED"/>
    <property type="match status" value="1"/>
</dbReference>
<comment type="similarity">
    <text evidence="1">Belongs to the transferase hexapeptide repeat family.</text>
</comment>
<evidence type="ECO:0000256" key="5">
    <source>
        <dbReference type="ARBA" id="ARBA00055587"/>
    </source>
</evidence>
<dbReference type="STRING" id="28117.BHV66_07535"/>
<dbReference type="InterPro" id="IPR018357">
    <property type="entry name" value="Hexapep_transf_CS"/>
</dbReference>
<evidence type="ECO:0000256" key="6">
    <source>
        <dbReference type="ARBA" id="ARBA00067695"/>
    </source>
</evidence>
<proteinExistence type="inferred from homology"/>
<dbReference type="SUPFAM" id="SSF51161">
    <property type="entry name" value="Trimeric LpxA-like enzymes"/>
    <property type="match status" value="1"/>
</dbReference>
<evidence type="ECO:0000256" key="4">
    <source>
        <dbReference type="ARBA" id="ARBA00023315"/>
    </source>
</evidence>
<evidence type="ECO:0000313" key="8">
    <source>
        <dbReference type="Proteomes" id="UP000187417"/>
    </source>
</evidence>
<sequence>MNILERMRAGELIFDTDPEYPSLYAEFEKTMKLVAQLNSGYHTPEEIRDLLGRIWGQPLDESVRMFPPFYTNFGKFTRVGRGVFINFGCTFLDRGGITLEDGVFIGPGVLLVTENHPEQPAVRRNVYAKPIVVGHGVWIGAGAVILPGVTIGEHAVVGAGAIVTKDLPAGVIVAGNPARIVRSIKTE</sequence>
<comment type="caution">
    <text evidence="7">The sequence shown here is derived from an EMBL/GenBank/DDBJ whole genome shotgun (WGS) entry which is preliminary data.</text>
</comment>
<evidence type="ECO:0000256" key="1">
    <source>
        <dbReference type="ARBA" id="ARBA00007274"/>
    </source>
</evidence>
<accession>A0A1Q6F4C1</accession>
<dbReference type="EMBL" id="MNQH01000032">
    <property type="protein sequence ID" value="OKY93754.1"/>
    <property type="molecule type" value="Genomic_DNA"/>
</dbReference>